<dbReference type="GO" id="GO:0007095">
    <property type="term" value="P:mitotic G2 DNA damage checkpoint signaling"/>
    <property type="evidence" value="ECO:0007669"/>
    <property type="project" value="TreeGrafter"/>
</dbReference>
<evidence type="ECO:0000256" key="1">
    <source>
        <dbReference type="SAM" id="MobiDB-lite"/>
    </source>
</evidence>
<organism evidence="3 4">
    <name type="scientific">Bagarius yarrelli</name>
    <name type="common">Goonch</name>
    <name type="synonym">Bagrus yarrelli</name>
    <dbReference type="NCBI Taxonomy" id="175774"/>
    <lineage>
        <taxon>Eukaryota</taxon>
        <taxon>Metazoa</taxon>
        <taxon>Chordata</taxon>
        <taxon>Craniata</taxon>
        <taxon>Vertebrata</taxon>
        <taxon>Euteleostomi</taxon>
        <taxon>Actinopterygii</taxon>
        <taxon>Neopterygii</taxon>
        <taxon>Teleostei</taxon>
        <taxon>Ostariophysi</taxon>
        <taxon>Siluriformes</taxon>
        <taxon>Sisoridae</taxon>
        <taxon>Sisorinae</taxon>
        <taxon>Bagarius</taxon>
    </lineage>
</organism>
<evidence type="ECO:0000313" key="3">
    <source>
        <dbReference type="EMBL" id="TST60385.1"/>
    </source>
</evidence>
<protein>
    <submittedName>
        <fullName evidence="3">MRN complex-interacting protein</fullName>
    </submittedName>
</protein>
<gene>
    <name evidence="3" type="ORF">Baya_12709</name>
</gene>
<feature type="compositionally biased region" description="Basic and acidic residues" evidence="1">
    <location>
        <begin position="127"/>
        <end position="139"/>
    </location>
</feature>
<evidence type="ECO:0000259" key="2">
    <source>
        <dbReference type="Pfam" id="PF15749"/>
    </source>
</evidence>
<dbReference type="InterPro" id="IPR049472">
    <property type="entry name" value="MRNIP_N"/>
</dbReference>
<dbReference type="GO" id="GO:0005634">
    <property type="term" value="C:nucleus"/>
    <property type="evidence" value="ECO:0007669"/>
    <property type="project" value="TreeGrafter"/>
</dbReference>
<dbReference type="GO" id="GO:0003682">
    <property type="term" value="F:chromatin binding"/>
    <property type="evidence" value="ECO:0007669"/>
    <property type="project" value="TreeGrafter"/>
</dbReference>
<dbReference type="PANTHER" id="PTHR15863:SF2">
    <property type="entry name" value="MRN COMPLEX-INTERACTING PROTEIN"/>
    <property type="match status" value="1"/>
</dbReference>
<proteinExistence type="predicted"/>
<feature type="domain" description="MRN complex-interacting protein N-terminal" evidence="2">
    <location>
        <begin position="7"/>
        <end position="41"/>
    </location>
</feature>
<feature type="compositionally biased region" description="Basic and acidic residues" evidence="1">
    <location>
        <begin position="151"/>
        <end position="171"/>
    </location>
</feature>
<feature type="region of interest" description="Disordered" evidence="1">
    <location>
        <begin position="117"/>
        <end position="192"/>
    </location>
</feature>
<feature type="region of interest" description="Disordered" evidence="1">
    <location>
        <begin position="226"/>
        <end position="262"/>
    </location>
</feature>
<dbReference type="AlphaFoldDB" id="A0A556V3Q7"/>
<keyword evidence="4" id="KW-1185">Reference proteome</keyword>
<feature type="compositionally biased region" description="Basic and acidic residues" evidence="1">
    <location>
        <begin position="251"/>
        <end position="262"/>
    </location>
</feature>
<dbReference type="OrthoDB" id="5960226at2759"/>
<accession>A0A556V3Q7</accession>
<dbReference type="EMBL" id="VCAZ01000111">
    <property type="protein sequence ID" value="TST60385.1"/>
    <property type="molecule type" value="Genomic_DNA"/>
</dbReference>
<reference evidence="3 4" key="1">
    <citation type="journal article" date="2019" name="Genome Biol. Evol.">
        <title>Whole-Genome Sequencing of the Giant Devil Catfish, Bagarius yarrelli.</title>
        <authorList>
            <person name="Jiang W."/>
            <person name="Lv Y."/>
            <person name="Cheng L."/>
            <person name="Yang K."/>
            <person name="Chao B."/>
            <person name="Wang X."/>
            <person name="Li Y."/>
            <person name="Pan X."/>
            <person name="You X."/>
            <person name="Zhang Y."/>
            <person name="Yang J."/>
            <person name="Li J."/>
            <person name="Zhang X."/>
            <person name="Liu S."/>
            <person name="Sun C."/>
            <person name="Yang J."/>
            <person name="Shi Q."/>
        </authorList>
    </citation>
    <scope>NUCLEOTIDE SEQUENCE [LARGE SCALE GENOMIC DNA]</scope>
    <source>
        <strain evidence="3">JWS20170419001</strain>
        <tissue evidence="3">Muscle</tissue>
    </source>
</reference>
<dbReference type="PANTHER" id="PTHR15863">
    <property type="entry name" value="MRN COMPLEX-INTERACTING PROTEIN"/>
    <property type="match status" value="1"/>
</dbReference>
<dbReference type="InterPro" id="IPR032739">
    <property type="entry name" value="MRNIP"/>
</dbReference>
<comment type="caution">
    <text evidence="3">The sequence shown here is derived from an EMBL/GenBank/DDBJ whole genome shotgun (WGS) entry which is preliminary data.</text>
</comment>
<dbReference type="Pfam" id="PF15749">
    <property type="entry name" value="MRNIP"/>
    <property type="match status" value="2"/>
</dbReference>
<dbReference type="Proteomes" id="UP000319801">
    <property type="component" value="Unassembled WGS sequence"/>
</dbReference>
<feature type="domain" description="MRN complex-interacting protein N-terminal" evidence="2">
    <location>
        <begin position="64"/>
        <end position="125"/>
    </location>
</feature>
<evidence type="ECO:0000313" key="4">
    <source>
        <dbReference type="Proteomes" id="UP000319801"/>
    </source>
</evidence>
<name>A0A556V3Q7_BAGYA</name>
<sequence length="382" mass="43039">MVQEFHVLRCFSCKTFQVQQVKKSKKWSCRMCGEKQSLIKVSVYRIQFVVEFVYFFDSVIVSLQEYGRGTGADCRRHVQKLNALRGELHEVENETFWTQWEQQEECDVQVSPGDETQKFSYSNTHYTDSKSHDVAAEERRRKRKKSFTSRDTYRRYSVEELQDKDTAHEGAARQPQPRHHDATFDSSPKVLRHSTGFPVAGIRRRTDALSASPAASLGSKCMIPSTASQVTDEPQHSVPLHSFSAPSSSHQQHDETKPEAKNSKWARFLPSVCVADEDEEDGAEQDQYLDEDQTALVRSPVMPVATVLPNNTGSTDSGQSDGVGKVDVFEKLSQCVYKQPISPSIIASPAGSRKPVCVQPLPKPALSFSTLFQTDEDFDDAY</sequence>